<feature type="domain" description="HNH nuclease" evidence="1">
    <location>
        <begin position="185"/>
        <end position="248"/>
    </location>
</feature>
<dbReference type="RefSeq" id="WP_106358990.1">
    <property type="nucleotide sequence ID" value="NZ_PVTP01000013.1"/>
</dbReference>
<sequence>MLKHHSEIILEELAEGTGAGISLSQVSGGLQTGLDIWFSDLKKSAGPVVELRAHGLKSHQVDLRFGMYSKDTLKLIAEAPAEDQLLARSLVSSISPNAKLSIGGQTTDTWQVLDGTFGMSARLKHHQGSNNADAAIKTSREVIVPMMAAMAELIGYDVNEPENPSGEMEGALTTVEVVRRERNPRNRLLCLRLHGHVCKCCGISPSKTYGEAGKIIEVHHIQPLSTLGQPRQYNPLSDLIPLCPNCHRAVHTKRPSPHLVSELQAIMSSDV</sequence>
<name>A0A2T0VUV9_9RHOB</name>
<organism evidence="2 3">
    <name type="scientific">Yoonia maritima</name>
    <dbReference type="NCBI Taxonomy" id="1435347"/>
    <lineage>
        <taxon>Bacteria</taxon>
        <taxon>Pseudomonadati</taxon>
        <taxon>Pseudomonadota</taxon>
        <taxon>Alphaproteobacteria</taxon>
        <taxon>Rhodobacterales</taxon>
        <taxon>Paracoccaceae</taxon>
        <taxon>Yoonia</taxon>
    </lineage>
</organism>
<reference evidence="2 3" key="1">
    <citation type="submission" date="2018-03" db="EMBL/GenBank/DDBJ databases">
        <title>Genomic Encyclopedia of Archaeal and Bacterial Type Strains, Phase II (KMG-II): from individual species to whole genera.</title>
        <authorList>
            <person name="Goeker M."/>
        </authorList>
    </citation>
    <scope>NUCLEOTIDE SEQUENCE [LARGE SCALE GENOMIC DNA]</scope>
    <source>
        <strain evidence="2 3">DSM 101533</strain>
    </source>
</reference>
<evidence type="ECO:0000259" key="1">
    <source>
        <dbReference type="SMART" id="SM00507"/>
    </source>
</evidence>
<dbReference type="Gene3D" id="1.10.30.50">
    <property type="match status" value="1"/>
</dbReference>
<dbReference type="Pfam" id="PF01844">
    <property type="entry name" value="HNH"/>
    <property type="match status" value="1"/>
</dbReference>
<evidence type="ECO:0000313" key="3">
    <source>
        <dbReference type="Proteomes" id="UP000238007"/>
    </source>
</evidence>
<proteinExistence type="predicted"/>
<comment type="caution">
    <text evidence="2">The sequence shown here is derived from an EMBL/GenBank/DDBJ whole genome shotgun (WGS) entry which is preliminary data.</text>
</comment>
<accession>A0A2T0VUV9</accession>
<gene>
    <name evidence="2" type="ORF">CLV80_113117</name>
</gene>
<evidence type="ECO:0000313" key="2">
    <source>
        <dbReference type="EMBL" id="PRY75307.1"/>
    </source>
</evidence>
<dbReference type="SMART" id="SM00507">
    <property type="entry name" value="HNHc"/>
    <property type="match status" value="1"/>
</dbReference>
<keyword evidence="3" id="KW-1185">Reference proteome</keyword>
<dbReference type="InterPro" id="IPR002711">
    <property type="entry name" value="HNH"/>
</dbReference>
<dbReference type="Proteomes" id="UP000238007">
    <property type="component" value="Unassembled WGS sequence"/>
</dbReference>
<dbReference type="InterPro" id="IPR003615">
    <property type="entry name" value="HNH_nuc"/>
</dbReference>
<dbReference type="GO" id="GO:0004519">
    <property type="term" value="F:endonuclease activity"/>
    <property type="evidence" value="ECO:0007669"/>
    <property type="project" value="InterPro"/>
</dbReference>
<dbReference type="AlphaFoldDB" id="A0A2T0VUV9"/>
<protein>
    <submittedName>
        <fullName evidence="2">5-methylcytosine-specific restriction protein A</fullName>
    </submittedName>
</protein>
<dbReference type="CDD" id="cd00085">
    <property type="entry name" value="HNHc"/>
    <property type="match status" value="1"/>
</dbReference>
<dbReference type="EMBL" id="PVTP01000013">
    <property type="protein sequence ID" value="PRY75307.1"/>
    <property type="molecule type" value="Genomic_DNA"/>
</dbReference>
<dbReference type="GO" id="GO:0008270">
    <property type="term" value="F:zinc ion binding"/>
    <property type="evidence" value="ECO:0007669"/>
    <property type="project" value="InterPro"/>
</dbReference>
<dbReference type="OrthoDB" id="9802640at2"/>
<dbReference type="GO" id="GO:0003676">
    <property type="term" value="F:nucleic acid binding"/>
    <property type="evidence" value="ECO:0007669"/>
    <property type="project" value="InterPro"/>
</dbReference>